<evidence type="ECO:0000256" key="1">
    <source>
        <dbReference type="SAM" id="MobiDB-lite"/>
    </source>
</evidence>
<evidence type="ECO:0000313" key="2">
    <source>
        <dbReference type="EMBL" id="PIO67347.1"/>
    </source>
</evidence>
<reference evidence="2 3" key="1">
    <citation type="submission" date="2015-09" db="EMBL/GenBank/DDBJ databases">
        <title>Draft genome of the parasitic nematode Teladorsagia circumcincta isolate WARC Sus (inbred).</title>
        <authorList>
            <person name="Mitreva M."/>
        </authorList>
    </citation>
    <scope>NUCLEOTIDE SEQUENCE [LARGE SCALE GENOMIC DNA]</scope>
    <source>
        <strain evidence="2 3">S</strain>
    </source>
</reference>
<dbReference type="AlphaFoldDB" id="A0A2G9UAS5"/>
<proteinExistence type="predicted"/>
<accession>A0A2G9UAS5</accession>
<evidence type="ECO:0008006" key="4">
    <source>
        <dbReference type="Google" id="ProtNLM"/>
    </source>
</evidence>
<keyword evidence="3" id="KW-1185">Reference proteome</keyword>
<organism evidence="2 3">
    <name type="scientific">Teladorsagia circumcincta</name>
    <name type="common">Brown stomach worm</name>
    <name type="synonym">Ostertagia circumcincta</name>
    <dbReference type="NCBI Taxonomy" id="45464"/>
    <lineage>
        <taxon>Eukaryota</taxon>
        <taxon>Metazoa</taxon>
        <taxon>Ecdysozoa</taxon>
        <taxon>Nematoda</taxon>
        <taxon>Chromadorea</taxon>
        <taxon>Rhabditida</taxon>
        <taxon>Rhabditina</taxon>
        <taxon>Rhabditomorpha</taxon>
        <taxon>Strongyloidea</taxon>
        <taxon>Trichostrongylidae</taxon>
        <taxon>Teladorsagia</taxon>
    </lineage>
</organism>
<dbReference type="EMBL" id="KZ347652">
    <property type="protein sequence ID" value="PIO67347.1"/>
    <property type="molecule type" value="Genomic_DNA"/>
</dbReference>
<name>A0A2G9UAS5_TELCI</name>
<feature type="region of interest" description="Disordered" evidence="1">
    <location>
        <begin position="110"/>
        <end position="131"/>
    </location>
</feature>
<gene>
    <name evidence="2" type="ORF">TELCIR_10908</name>
</gene>
<dbReference type="OrthoDB" id="5576026at2759"/>
<dbReference type="Proteomes" id="UP000230423">
    <property type="component" value="Unassembled WGS sequence"/>
</dbReference>
<feature type="region of interest" description="Disordered" evidence="1">
    <location>
        <begin position="1"/>
        <end position="21"/>
    </location>
</feature>
<sequence length="274" mass="31067">MQLDREANLGKKDEPMPSNNRVDRKRFFNLVASLYDAHSRHQGQMYQCDICQMQFSQKMQEHSMTHIKTGIYFDCPCAVSVPSKANGFFSKKPGFLKNCVSATRTAQRRNKKLCSEKRDSSELSPSPDLEQHASYPIASEDVLIMYINSSLKQPAASAMVRHHYEKLQMCLGSNRSHFQSRSITERSDSLMAADANIQCDIQTHEATIQANGEVNDEEPMISHKAEEVEFFDKLTNFPRDMLILACAGPLPSIVDNLCVNRGLWQRDSVLRSTL</sequence>
<protein>
    <recommendedName>
        <fullName evidence="4">C2H2-type domain-containing protein</fullName>
    </recommendedName>
</protein>
<evidence type="ECO:0000313" key="3">
    <source>
        <dbReference type="Proteomes" id="UP000230423"/>
    </source>
</evidence>